<dbReference type="InterPro" id="IPR007007">
    <property type="entry name" value="Ninjurin"/>
</dbReference>
<proteinExistence type="inferred from homology"/>
<keyword evidence="6" id="KW-0677">Repeat</keyword>
<dbReference type="GO" id="GO:0016020">
    <property type="term" value="C:membrane"/>
    <property type="evidence" value="ECO:0007669"/>
    <property type="project" value="UniProtKB-SubCell"/>
</dbReference>
<evidence type="ECO:0000256" key="14">
    <source>
        <dbReference type="SAM" id="Phobius"/>
    </source>
</evidence>
<dbReference type="VEuPathDB" id="VectorBase:AARA21_004254"/>
<protein>
    <recommendedName>
        <fullName evidence="15">C2H2-type domain-containing protein</fullName>
    </recommendedName>
</protein>
<evidence type="ECO:0000256" key="12">
    <source>
        <dbReference type="ARBA" id="ARBA00023242"/>
    </source>
</evidence>
<feature type="domain" description="C2H2-type" evidence="15">
    <location>
        <begin position="293"/>
        <end position="320"/>
    </location>
</feature>
<dbReference type="InterPro" id="IPR036236">
    <property type="entry name" value="Znf_C2H2_sf"/>
</dbReference>
<comment type="similarity">
    <text evidence="3">Belongs to the ninjurin family.</text>
</comment>
<sequence length="543" mass="61574">MALVARKKECGICGKIRPMVQHNLQKVKTKFSSTTVVQLLERFFERELSDRAIELEQSGACKECYTKLNDYDAAYTKALIIQQELTDLLQNSNLRLFEELHVQSDDDEKVKVDEQHGEIKWEQSGEVEQSGDANPTAGMLSVDALPTIRICMECAVCGETFNNLQDADLHTHDEVSEEEQPPIKESSNSSPMLVIETIGTEHIHADAAPEESDEPGDSMYTEDGCVQPYYKTEMKDEEEAGDETRPEQNRRLACFYCEATFEDKVSLKEHFKASHPIDLEKNICKTHSGEKPFDCPVCGQKFSQRYNMVQHLNAHSGKTKRSVKMLKCPHCDQCSDRYTQLKKHLEKYHPDKAASTLESMQKAKIKPNMAGTKVMDSDWNTETYRTIPQMELAEPPETKDTRSDGPRHQQKSPQGNMFVQSMFDMTLITINFCQICYILKVGPGLGWLYYFLLGLFGVSLVVLFIHGFMGLCGRFRCSKPIPIGCFNCLYNTSMFMVVIVYMVNLVGSVLMLKEAENKCQLMLEHTKSIISPVVDLPQPDLSS</sequence>
<dbReference type="EMBL" id="APCN01001975">
    <property type="status" value="NOT_ANNOTATED_CDS"/>
    <property type="molecule type" value="Genomic_DNA"/>
</dbReference>
<evidence type="ECO:0000259" key="15">
    <source>
        <dbReference type="PROSITE" id="PS50157"/>
    </source>
</evidence>
<feature type="transmembrane region" description="Helical" evidence="14">
    <location>
        <begin position="446"/>
        <end position="469"/>
    </location>
</feature>
<dbReference type="PANTHER" id="PTHR24394:SF44">
    <property type="entry name" value="ZINC FINGER PROTEIN 271-LIKE"/>
    <property type="match status" value="1"/>
</dbReference>
<evidence type="ECO:0000256" key="3">
    <source>
        <dbReference type="ARBA" id="ARBA00008141"/>
    </source>
</evidence>
<keyword evidence="7" id="KW-0863">Zinc-finger</keyword>
<keyword evidence="4 14" id="KW-0812">Transmembrane</keyword>
<evidence type="ECO:0000313" key="17">
    <source>
        <dbReference type="Proteomes" id="UP000075840"/>
    </source>
</evidence>
<dbReference type="GO" id="GO:0000981">
    <property type="term" value="F:DNA-binding transcription factor activity, RNA polymerase II-specific"/>
    <property type="evidence" value="ECO:0007669"/>
    <property type="project" value="TreeGrafter"/>
</dbReference>
<dbReference type="GO" id="GO:0007155">
    <property type="term" value="P:cell adhesion"/>
    <property type="evidence" value="ECO:0007669"/>
    <property type="project" value="UniProtKB-KW"/>
</dbReference>
<keyword evidence="10 14" id="KW-1133">Transmembrane helix</keyword>
<dbReference type="InterPro" id="IPR013087">
    <property type="entry name" value="Znf_C2H2_type"/>
</dbReference>
<dbReference type="GO" id="GO:0042246">
    <property type="term" value="P:tissue regeneration"/>
    <property type="evidence" value="ECO:0007669"/>
    <property type="project" value="InterPro"/>
</dbReference>
<keyword evidence="12" id="KW-0539">Nucleus</keyword>
<dbReference type="SUPFAM" id="SSF57667">
    <property type="entry name" value="beta-beta-alpha zinc fingers"/>
    <property type="match status" value="1"/>
</dbReference>
<dbReference type="Proteomes" id="UP000075840">
    <property type="component" value="Unassembled WGS sequence"/>
</dbReference>
<reference evidence="16" key="1">
    <citation type="submission" date="2022-08" db="UniProtKB">
        <authorList>
            <consortium name="EnsemblMetazoa"/>
        </authorList>
    </citation>
    <scope>IDENTIFICATION</scope>
    <source>
        <strain evidence="16">Dongola</strain>
    </source>
</reference>
<feature type="compositionally biased region" description="Basic and acidic residues" evidence="13">
    <location>
        <begin position="396"/>
        <end position="407"/>
    </location>
</feature>
<keyword evidence="5" id="KW-0479">Metal-binding</keyword>
<dbReference type="EnsemblMetazoa" id="AARA006698-RA">
    <property type="protein sequence ID" value="AARA006698-PA"/>
    <property type="gene ID" value="AARA006698"/>
</dbReference>
<feature type="region of interest" description="Disordered" evidence="13">
    <location>
        <begin position="171"/>
        <end position="190"/>
    </location>
</feature>
<dbReference type="VEuPathDB" id="VectorBase:AARA006698"/>
<evidence type="ECO:0000256" key="8">
    <source>
        <dbReference type="ARBA" id="ARBA00022833"/>
    </source>
</evidence>
<accession>A0A182HZH0</accession>
<evidence type="ECO:0000313" key="16">
    <source>
        <dbReference type="EnsemblMetazoa" id="AARA006698-PA"/>
    </source>
</evidence>
<evidence type="ECO:0000256" key="1">
    <source>
        <dbReference type="ARBA" id="ARBA00004123"/>
    </source>
</evidence>
<evidence type="ECO:0000256" key="9">
    <source>
        <dbReference type="ARBA" id="ARBA00022889"/>
    </source>
</evidence>
<evidence type="ECO:0000256" key="7">
    <source>
        <dbReference type="ARBA" id="ARBA00022771"/>
    </source>
</evidence>
<keyword evidence="8" id="KW-0862">Zinc</keyword>
<dbReference type="Pfam" id="PF04923">
    <property type="entry name" value="Ninjurin"/>
    <property type="match status" value="1"/>
</dbReference>
<dbReference type="PROSITE" id="PS50157">
    <property type="entry name" value="ZINC_FINGER_C2H2_2"/>
    <property type="match status" value="2"/>
</dbReference>
<keyword evidence="9" id="KW-0130">Cell adhesion</keyword>
<dbReference type="AlphaFoldDB" id="A0A182HZH0"/>
<evidence type="ECO:0000256" key="10">
    <source>
        <dbReference type="ARBA" id="ARBA00022989"/>
    </source>
</evidence>
<name>A0A182HZH0_ANOAR</name>
<comment type="subcellular location">
    <subcellularLocation>
        <location evidence="2">Membrane</location>
        <topology evidence="2">Multi-pass membrane protein</topology>
    </subcellularLocation>
    <subcellularLocation>
        <location evidence="1">Nucleus</location>
    </subcellularLocation>
</comment>
<dbReference type="PANTHER" id="PTHR24394">
    <property type="entry name" value="ZINC FINGER PROTEIN"/>
    <property type="match status" value="1"/>
</dbReference>
<organism evidence="16 17">
    <name type="scientific">Anopheles arabiensis</name>
    <name type="common">Mosquito</name>
    <dbReference type="NCBI Taxonomy" id="7173"/>
    <lineage>
        <taxon>Eukaryota</taxon>
        <taxon>Metazoa</taxon>
        <taxon>Ecdysozoa</taxon>
        <taxon>Arthropoda</taxon>
        <taxon>Hexapoda</taxon>
        <taxon>Insecta</taxon>
        <taxon>Pterygota</taxon>
        <taxon>Neoptera</taxon>
        <taxon>Endopterygota</taxon>
        <taxon>Diptera</taxon>
        <taxon>Nematocera</taxon>
        <taxon>Culicoidea</taxon>
        <taxon>Culicidae</taxon>
        <taxon>Anophelinae</taxon>
        <taxon>Anopheles</taxon>
    </lineage>
</organism>
<feature type="region of interest" description="Disordered" evidence="13">
    <location>
        <begin position="386"/>
        <end position="414"/>
    </location>
</feature>
<evidence type="ECO:0000256" key="4">
    <source>
        <dbReference type="ARBA" id="ARBA00022692"/>
    </source>
</evidence>
<feature type="domain" description="C2H2-type" evidence="15">
    <location>
        <begin position="252"/>
        <end position="292"/>
    </location>
</feature>
<evidence type="ECO:0000256" key="5">
    <source>
        <dbReference type="ARBA" id="ARBA00022723"/>
    </source>
</evidence>
<dbReference type="Pfam" id="PF00096">
    <property type="entry name" value="zf-C2H2"/>
    <property type="match status" value="1"/>
</dbReference>
<dbReference type="Gene3D" id="3.30.160.60">
    <property type="entry name" value="Classic Zinc Finger"/>
    <property type="match status" value="1"/>
</dbReference>
<dbReference type="VEuPathDB" id="VectorBase:AARA21_000216"/>
<evidence type="ECO:0000256" key="2">
    <source>
        <dbReference type="ARBA" id="ARBA00004141"/>
    </source>
</evidence>
<dbReference type="GO" id="GO:0005634">
    <property type="term" value="C:nucleus"/>
    <property type="evidence" value="ECO:0007669"/>
    <property type="project" value="UniProtKB-SubCell"/>
</dbReference>
<dbReference type="FunFam" id="3.30.160.60:FF:002343">
    <property type="entry name" value="Zinc finger protein 33A"/>
    <property type="match status" value="1"/>
</dbReference>
<evidence type="ECO:0000256" key="6">
    <source>
        <dbReference type="ARBA" id="ARBA00022737"/>
    </source>
</evidence>
<dbReference type="SMART" id="SM00355">
    <property type="entry name" value="ZnF_C2H2"/>
    <property type="match status" value="3"/>
</dbReference>
<keyword evidence="17" id="KW-1185">Reference proteome</keyword>
<dbReference type="PROSITE" id="PS00028">
    <property type="entry name" value="ZINC_FINGER_C2H2_1"/>
    <property type="match status" value="2"/>
</dbReference>
<evidence type="ECO:0000256" key="13">
    <source>
        <dbReference type="SAM" id="MobiDB-lite"/>
    </source>
</evidence>
<dbReference type="GO" id="GO:0008270">
    <property type="term" value="F:zinc ion binding"/>
    <property type="evidence" value="ECO:0007669"/>
    <property type="project" value="UniProtKB-KW"/>
</dbReference>
<feature type="transmembrane region" description="Helical" evidence="14">
    <location>
        <begin position="489"/>
        <end position="512"/>
    </location>
</feature>
<evidence type="ECO:0000256" key="11">
    <source>
        <dbReference type="ARBA" id="ARBA00023136"/>
    </source>
</evidence>
<keyword evidence="11 14" id="KW-0472">Membrane</keyword>